<dbReference type="AlphaFoldDB" id="A0AA49GSU8"/>
<protein>
    <submittedName>
        <fullName evidence="2">PA2169 family four-helix-bundle protein</fullName>
    </submittedName>
</protein>
<evidence type="ECO:0000259" key="1">
    <source>
        <dbReference type="Pfam" id="PF09537"/>
    </source>
</evidence>
<dbReference type="SUPFAM" id="SSF47240">
    <property type="entry name" value="Ferritin-like"/>
    <property type="match status" value="1"/>
</dbReference>
<dbReference type="InterPro" id="IPR019052">
    <property type="entry name" value="DUF2383"/>
</dbReference>
<organism evidence="2">
    <name type="scientific">Roseihalotalea indica</name>
    <dbReference type="NCBI Taxonomy" id="2867963"/>
    <lineage>
        <taxon>Bacteria</taxon>
        <taxon>Pseudomonadati</taxon>
        <taxon>Bacteroidota</taxon>
        <taxon>Cytophagia</taxon>
        <taxon>Cytophagales</taxon>
        <taxon>Catalimonadaceae</taxon>
        <taxon>Roseihalotalea</taxon>
    </lineage>
</organism>
<feature type="domain" description="DUF2383" evidence="1">
    <location>
        <begin position="7"/>
        <end position="114"/>
    </location>
</feature>
<name>A0AA49GSU8_9BACT</name>
<sequence length="155" mass="17179">METQKSVVDLLNDLLEKNCDAKRGYRKAAEQLDDPSLKGLFMSLSEQRDNFKKIIREEILSLGGEPKNFRHVEGSIQEAFARPSLLIVLSTVGKTLDGCLRIEAHELQALKATLAKYEVKESTHQILGGQLESIKLTLADIKSLPTEAPTATLSM</sequence>
<evidence type="ECO:0000313" key="2">
    <source>
        <dbReference type="EMBL" id="WKN38988.1"/>
    </source>
</evidence>
<gene>
    <name evidence="2" type="ORF">K4G66_09765</name>
</gene>
<accession>A0AA49GSU8</accession>
<proteinExistence type="predicted"/>
<dbReference type="InterPro" id="IPR012347">
    <property type="entry name" value="Ferritin-like"/>
</dbReference>
<reference evidence="2" key="1">
    <citation type="journal article" date="2023" name="Comput. Struct. Biotechnol. J.">
        <title>Discovery of a novel marine Bacteroidetes with a rich repertoire of carbohydrate-active enzymes.</title>
        <authorList>
            <person name="Chen B."/>
            <person name="Liu G."/>
            <person name="Chen Q."/>
            <person name="Wang H."/>
            <person name="Liu L."/>
            <person name="Tang K."/>
        </authorList>
    </citation>
    <scope>NUCLEOTIDE SEQUENCE</scope>
    <source>
        <strain evidence="2">TK19036</strain>
    </source>
</reference>
<dbReference type="Gene3D" id="1.20.1260.10">
    <property type="match status" value="1"/>
</dbReference>
<dbReference type="InterPro" id="IPR011971">
    <property type="entry name" value="CHP02284"/>
</dbReference>
<reference evidence="2" key="2">
    <citation type="journal article" date="2024" name="Antonie Van Leeuwenhoek">
        <title>Roseihalotalea indica gen. nov., sp. nov., a halophilic Bacteroidetes from mesopelagic Southwest Indian Ocean with higher carbohydrate metabolic potential.</title>
        <authorList>
            <person name="Chen B."/>
            <person name="Zhang M."/>
            <person name="Lin D."/>
            <person name="Ye J."/>
            <person name="Tang K."/>
        </authorList>
    </citation>
    <scope>NUCLEOTIDE SEQUENCE</scope>
    <source>
        <strain evidence="2">TK19036</strain>
    </source>
</reference>
<dbReference type="EMBL" id="CP120682">
    <property type="protein sequence ID" value="WKN38988.1"/>
    <property type="molecule type" value="Genomic_DNA"/>
</dbReference>
<dbReference type="Pfam" id="PF09537">
    <property type="entry name" value="DUF2383"/>
    <property type="match status" value="1"/>
</dbReference>
<dbReference type="NCBIfam" id="TIGR02284">
    <property type="entry name" value="PA2169 family four-helix-bundle protein"/>
    <property type="match status" value="1"/>
</dbReference>
<dbReference type="InterPro" id="IPR009078">
    <property type="entry name" value="Ferritin-like_SF"/>
</dbReference>